<comment type="caution">
    <text evidence="3">The sequence shown here is derived from an EMBL/GenBank/DDBJ whole genome shotgun (WGS) entry which is preliminary data.</text>
</comment>
<protein>
    <submittedName>
        <fullName evidence="3">Uncharacterized protein</fullName>
    </submittedName>
</protein>
<evidence type="ECO:0000313" key="4">
    <source>
        <dbReference type="Proteomes" id="UP001346149"/>
    </source>
</evidence>
<dbReference type="PANTHER" id="PTHR16166:SF93">
    <property type="entry name" value="INTERMEMBRANE LIPID TRANSFER PROTEIN VPS13"/>
    <property type="match status" value="1"/>
</dbReference>
<dbReference type="GO" id="GO:0006623">
    <property type="term" value="P:protein targeting to vacuole"/>
    <property type="evidence" value="ECO:0007669"/>
    <property type="project" value="TreeGrafter"/>
</dbReference>
<organism evidence="3 4">
    <name type="scientific">Trapa natans</name>
    <name type="common">Water chestnut</name>
    <dbReference type="NCBI Taxonomy" id="22666"/>
    <lineage>
        <taxon>Eukaryota</taxon>
        <taxon>Viridiplantae</taxon>
        <taxon>Streptophyta</taxon>
        <taxon>Embryophyta</taxon>
        <taxon>Tracheophyta</taxon>
        <taxon>Spermatophyta</taxon>
        <taxon>Magnoliopsida</taxon>
        <taxon>eudicotyledons</taxon>
        <taxon>Gunneridae</taxon>
        <taxon>Pentapetalae</taxon>
        <taxon>rosids</taxon>
        <taxon>malvids</taxon>
        <taxon>Myrtales</taxon>
        <taxon>Lythraceae</taxon>
        <taxon>Trapa</taxon>
    </lineage>
</organism>
<dbReference type="PANTHER" id="PTHR16166">
    <property type="entry name" value="VACUOLAR PROTEIN SORTING-ASSOCIATED PROTEIN VPS13"/>
    <property type="match status" value="1"/>
</dbReference>
<feature type="compositionally biased region" description="Low complexity" evidence="2">
    <location>
        <begin position="182"/>
        <end position="191"/>
    </location>
</feature>
<keyword evidence="4" id="KW-1185">Reference proteome</keyword>
<proteinExistence type="inferred from homology"/>
<sequence>MKVASGRILHQPYGIQNVASYPLKRRDQQNNSDNIQDCGVFFVSTQYFERKFGGKISEDVEYKNDDRQDVGFWLGINPDGAWEEAMFPPLFQEIIFLVEEVFQNQYYHPTEGWGNKHLGSHLNYPGQWSTRDYSYSSKDFFEPALPLAWQWTSTWTIDKSQSVDAEGWAYGPDFQSLRWPPSSKSSSKSASDTVRRRRWTRPRQQSNDHATDRLINGLTTINPRCCAVLPWKSTLKDSGECFLVRPSVDSSEMQYSWGRAIALSGFNDQSSSSRQTTARPGDKLVEYIFKLNELEKKDILLICSPRTGNKQFWLSVGTDASILHTEINTPIYDWRISVTSPLELENRLPSIAEFTLWERTKEGNFIDQGSGIIPSRKVVHIYSADLQKPLYISIFVHGGWLLEKDPVLVLDSSSTGHISSFWIVHQQSKRKLRVNVE</sequence>
<evidence type="ECO:0000313" key="3">
    <source>
        <dbReference type="EMBL" id="KAK4782709.1"/>
    </source>
</evidence>
<dbReference type="AlphaFoldDB" id="A0AAN7LDX7"/>
<reference evidence="3 4" key="1">
    <citation type="journal article" date="2023" name="Hortic Res">
        <title>Pangenome of water caltrop reveals structural variations and asymmetric subgenome divergence after allopolyploidization.</title>
        <authorList>
            <person name="Zhang X."/>
            <person name="Chen Y."/>
            <person name="Wang L."/>
            <person name="Yuan Y."/>
            <person name="Fang M."/>
            <person name="Shi L."/>
            <person name="Lu R."/>
            <person name="Comes H.P."/>
            <person name="Ma Y."/>
            <person name="Chen Y."/>
            <person name="Huang G."/>
            <person name="Zhou Y."/>
            <person name="Zheng Z."/>
            <person name="Qiu Y."/>
        </authorList>
    </citation>
    <scope>NUCLEOTIDE SEQUENCE [LARGE SCALE GENOMIC DNA]</scope>
    <source>
        <strain evidence="3">F231</strain>
    </source>
</reference>
<dbReference type="InterPro" id="IPR026847">
    <property type="entry name" value="VPS13"/>
</dbReference>
<evidence type="ECO:0000256" key="2">
    <source>
        <dbReference type="SAM" id="MobiDB-lite"/>
    </source>
</evidence>
<evidence type="ECO:0000256" key="1">
    <source>
        <dbReference type="ARBA" id="ARBA00006545"/>
    </source>
</evidence>
<dbReference type="GO" id="GO:0045053">
    <property type="term" value="P:protein retention in Golgi apparatus"/>
    <property type="evidence" value="ECO:0007669"/>
    <property type="project" value="TreeGrafter"/>
</dbReference>
<comment type="similarity">
    <text evidence="1">Belongs to the VPS13 family.</text>
</comment>
<gene>
    <name evidence="3" type="ORF">SAY86_007083</name>
</gene>
<dbReference type="EMBL" id="JAXQNO010000015">
    <property type="protein sequence ID" value="KAK4782709.1"/>
    <property type="molecule type" value="Genomic_DNA"/>
</dbReference>
<name>A0AAN7LDX7_TRANT</name>
<accession>A0AAN7LDX7</accession>
<feature type="region of interest" description="Disordered" evidence="2">
    <location>
        <begin position="179"/>
        <end position="212"/>
    </location>
</feature>
<dbReference type="Proteomes" id="UP001346149">
    <property type="component" value="Unassembled WGS sequence"/>
</dbReference>